<dbReference type="CDD" id="cd21702">
    <property type="entry name" value="JMTM_Notch1"/>
    <property type="match status" value="1"/>
</dbReference>
<dbReference type="EMBL" id="SWLE01000014">
    <property type="protein sequence ID" value="TNM92277.1"/>
    <property type="molecule type" value="Genomic_DNA"/>
</dbReference>
<evidence type="ECO:0000256" key="9">
    <source>
        <dbReference type="SAM" id="Phobius"/>
    </source>
</evidence>
<dbReference type="InterPro" id="IPR031372">
    <property type="entry name" value="CAMSAP_CC1"/>
</dbReference>
<organism evidence="12 13">
    <name type="scientific">Takifugu bimaculatus</name>
    <dbReference type="NCBI Taxonomy" id="433685"/>
    <lineage>
        <taxon>Eukaryota</taxon>
        <taxon>Metazoa</taxon>
        <taxon>Chordata</taxon>
        <taxon>Craniata</taxon>
        <taxon>Vertebrata</taxon>
        <taxon>Euteleostomi</taxon>
        <taxon>Actinopterygii</taxon>
        <taxon>Neopterygii</taxon>
        <taxon>Teleostei</taxon>
        <taxon>Neoteleostei</taxon>
        <taxon>Acanthomorphata</taxon>
        <taxon>Eupercaria</taxon>
        <taxon>Tetraodontiformes</taxon>
        <taxon>Tetradontoidea</taxon>
        <taxon>Tetraodontidae</taxon>
        <taxon>Takifugu</taxon>
    </lineage>
</organism>
<feature type="repeat" description="ANK" evidence="6">
    <location>
        <begin position="271"/>
        <end position="303"/>
    </location>
</feature>
<dbReference type="SMART" id="SM01339">
    <property type="entry name" value="NODP"/>
    <property type="match status" value="1"/>
</dbReference>
<dbReference type="PRINTS" id="PR01983">
    <property type="entry name" value="NOTCH"/>
</dbReference>
<dbReference type="CDD" id="cd22265">
    <property type="entry name" value="UDM1_RNF168"/>
    <property type="match status" value="1"/>
</dbReference>
<dbReference type="InterPro" id="IPR014797">
    <property type="entry name" value="CKK_CAMSAP"/>
</dbReference>
<dbReference type="GO" id="GO:0016020">
    <property type="term" value="C:membrane"/>
    <property type="evidence" value="ECO:0007669"/>
    <property type="project" value="InterPro"/>
</dbReference>
<name>A0A4Z2BKJ4_9TELE</name>
<feature type="region of interest" description="Disordered" evidence="8">
    <location>
        <begin position="2176"/>
        <end position="2213"/>
    </location>
</feature>
<feature type="domain" description="Calponin-homology (CH)" evidence="10">
    <location>
        <begin position="1094"/>
        <end position="1209"/>
    </location>
</feature>
<evidence type="ECO:0000256" key="4">
    <source>
        <dbReference type="ARBA" id="ARBA00023054"/>
    </source>
</evidence>
<feature type="compositionally biased region" description="Basic and acidic residues" evidence="8">
    <location>
        <begin position="1305"/>
        <end position="1315"/>
    </location>
</feature>
<dbReference type="Proteomes" id="UP000516260">
    <property type="component" value="Chromosome 21"/>
</dbReference>
<dbReference type="InterPro" id="IPR022362">
    <property type="entry name" value="Notch_1"/>
</dbReference>
<evidence type="ECO:0000256" key="3">
    <source>
        <dbReference type="ARBA" id="ARBA00022701"/>
    </source>
</evidence>
<dbReference type="InterPro" id="IPR001715">
    <property type="entry name" value="CH_dom"/>
</dbReference>
<dbReference type="InterPro" id="IPR058042">
    <property type="entry name" value="CAMSAP_N"/>
</dbReference>
<feature type="compositionally biased region" description="Basic and acidic residues" evidence="8">
    <location>
        <begin position="1980"/>
        <end position="1999"/>
    </location>
</feature>
<keyword evidence="9" id="KW-0472">Membrane</keyword>
<feature type="region of interest" description="Disordered" evidence="8">
    <location>
        <begin position="683"/>
        <end position="727"/>
    </location>
</feature>
<evidence type="ECO:0008006" key="14">
    <source>
        <dbReference type="Google" id="ProtNLM"/>
    </source>
</evidence>
<dbReference type="SUPFAM" id="SSF47576">
    <property type="entry name" value="Calponin-homology domain, CH-domain"/>
    <property type="match status" value="1"/>
</dbReference>
<feature type="compositionally biased region" description="Basic and acidic residues" evidence="8">
    <location>
        <begin position="1605"/>
        <end position="1650"/>
    </location>
</feature>
<dbReference type="PROSITE" id="PS50297">
    <property type="entry name" value="ANK_REP_REGION"/>
    <property type="match status" value="3"/>
</dbReference>
<dbReference type="GO" id="GO:0005516">
    <property type="term" value="F:calmodulin binding"/>
    <property type="evidence" value="ECO:0007669"/>
    <property type="project" value="InterPro"/>
</dbReference>
<keyword evidence="13" id="KW-1185">Reference proteome</keyword>
<dbReference type="PANTHER" id="PTHR21595:SF3">
    <property type="entry name" value="CALMODULIN-REGULATED SPECTRIN-ASSOCIATED PROTEIN 1"/>
    <property type="match status" value="1"/>
</dbReference>
<feature type="compositionally biased region" description="Basic and acidic residues" evidence="8">
    <location>
        <begin position="2007"/>
        <end position="2018"/>
    </location>
</feature>
<comment type="similarity">
    <text evidence="7">Belongs to the CAMSAP1 family.</text>
</comment>
<dbReference type="Gene3D" id="1.10.418.10">
    <property type="entry name" value="Calponin-like domain"/>
    <property type="match status" value="1"/>
</dbReference>
<evidence type="ECO:0000313" key="13">
    <source>
        <dbReference type="Proteomes" id="UP000516260"/>
    </source>
</evidence>
<feature type="compositionally biased region" description="Polar residues" evidence="8">
    <location>
        <begin position="1318"/>
        <end position="1329"/>
    </location>
</feature>
<keyword evidence="4" id="KW-0175">Coiled coil</keyword>
<keyword evidence="6" id="KW-0040">ANK repeat</keyword>
<feature type="repeat" description="ANK" evidence="6">
    <location>
        <begin position="338"/>
        <end position="370"/>
    </location>
</feature>
<dbReference type="Gene3D" id="3.10.20.360">
    <property type="entry name" value="CKK domain"/>
    <property type="match status" value="1"/>
</dbReference>
<dbReference type="InterPro" id="IPR024600">
    <property type="entry name" value="Notch_C"/>
</dbReference>
<feature type="compositionally biased region" description="Polar residues" evidence="8">
    <location>
        <begin position="750"/>
        <end position="770"/>
    </location>
</feature>
<feature type="compositionally biased region" description="Low complexity" evidence="8">
    <location>
        <begin position="683"/>
        <end position="696"/>
    </location>
</feature>
<gene>
    <name evidence="12" type="ORF">fugu_019289</name>
</gene>
<dbReference type="PRINTS" id="PR01984">
    <property type="entry name" value="NOTCH1"/>
</dbReference>
<dbReference type="SUPFAM" id="SSF48403">
    <property type="entry name" value="Ankyrin repeat"/>
    <property type="match status" value="1"/>
</dbReference>
<dbReference type="Gene3D" id="3.30.70.3310">
    <property type="match status" value="1"/>
</dbReference>
<keyword evidence="3 7" id="KW-0493">Microtubule</keyword>
<evidence type="ECO:0000256" key="2">
    <source>
        <dbReference type="ARBA" id="ARBA00022490"/>
    </source>
</evidence>
<sequence>MSAIVNPRKRRELDPVQVKGSVVYLEIDNRQCYQQSTECFQSATDVAAFLGALASSGNLNVPYIEAVTSVRPTSPGSELYPMYVVFLGLAALGFICLGVLVSRKRKREHGQLWFPEGFKVSEPSKKKRREPLGEDSVGLRPMKNSDINLMDDNQNEWDDEDPDCRRLRLEEQAMLDLCDHGDPRKWTQQHLDAADLRIACIAPTPPQGEIENDCMDVNVRGPDGFTPLMIASCSGGGLETGNSEEEEDPSAEIITDFIYQGANLHNQTDRTGETALHLAARYARSDAAKRLLESSADANVQDNMGRTPLHSAVAADAQGVFQILIRNRATDLDARMHDGTTPLILAARLAVDGMVEELINCHADVNATDDSGKSALHWASAVNNVDAAVVLLKNGANKDMQDNKEETPLFLAAREGSFQTAKVLLEHFANREITDHLDQLPRDIAQERMHHDIVRLLDEYNVVRSPGLHNTPLSTSSLSPPLASPNDYLCNLKPSMSVKKVRKLTSVGKGGKDGGKDGRNKKKKSLDGKGNLLDTSAVLSPVESLESPHGYLSDVASPPMTSPFQQSPPISLNHLQGTGDLLGMNTGKDVGCMSFDHNLPRLSHLPVSSPHSQGAASIGGSRGGQCDWVSRLHPGVGQQGNFGQAPTMSHNIMSALHGVSTATLSQIMGYQNLQTSHLGSPAHMIQQAHSQQLQHQNTSSNPTAGPPLNQSCPNIELNGSEMQQNNSSGHVMSIHTVMPQETQILGTQFLTPPSQHSYSGPMDNTPNHQLQVPDHPFLTPSPGSPDQWSSSSPHSNMSDWSEGISSPPTTIRYTPPLDPERAGDLCRCAGRSLALSHRSVNPGQHVLTPHIISRKTVRKSQCILRGWTRVLAGTAPGEGQQQQQEEQEEEVTMMLEGEEAWSLQLYPLELYDSARAKIEANLRWLFAKAYGIDHIPVDLRDPFYTDQYEQEHIKPPIIRLLLSGELYCRVCGLILHAEQAASLQSHQSVIQALSRKGIYVLQPDNTPVSELDLRSTPIKMSAHIHLIDTLTMAYMLEMISVEKVVSCVKRFSDLSSKELPFDLEDAMVLWINKVNMKMREIMEKEQKMKHHLLESPSHQKVRYRRDHLSGRTLQHFPLLEDLLRDVCDGTALLAVIHFYCPELIKIEDICLKEVPSIADSVYNIHLLKEFSNEYLNKCFHLKPEDMLYCPPVLKNNVMVFIAELFWWFESVKPEFVQPRELQEPRDVRFLLQPKGSRSHGLNITKRNFMTSSNSADTMTTSLSPELSTCKNCELNKPHLSFLCSSNPISSRAPSLLPIQHRYQKFPEEGTLEPRKRSSSVTHTDSQHQGSLLAWSDRRPRPLSQLPPYALHYPPDDDADSISLARSISKDSLASNITSITPNHLRRSGPQRSQHRLSGQSLLSHMHIEDEEEEIEEEELVAVIHPSSFARVRLRSDMEQDELDISSKPFKTHCSTYDDMDRFTSEHPPDRYYLEPLMPAIPKAAKEKSISLNKEEESGENHHRAAAAAAAVRKVATNFPITPQRKSPVAAQSNLNTLTPSHVVEPNSVRPPVEGSVDQSEEKESQGFFLHLSGESEYHSTFSQEAGQDSDSDIADLDEDEEEQEQLSKEEEKHGRKKYFKDGELRDFAEGESAKLREDLKVSEREDKEDCSGQSSPCLSTASWASSCSASGSSNIKMTSFAERKLLKLGLREGFSSTSSSQKTTPDGSEVVACPPWQLRSDSTSSWMGKEPVSMLGKNVTLSPSVVPTELLQLHMQLEEQRRAIEYQKKKLETLSARQRLKLGKAAFLNIVKSGGKSDTLPLPLKHSESAEFADRGKAKTPLCKDDSCLDALKVQAKTGQTERGEIGGDNKLSSSKGAEPDRNECSHSIDLLNEAISSIQQQMMQLSLQQDMLMKHVVSPPEQVELDPSTTSNATQPAPSTSDPRCFAVHFVDLGESSTPVRRPPKLSSGQRRKTEQKQSSDSSKTLSVKSNTPPPPDNSGRDQKIGDVPESSKMEKSIQRNATFKVHSDVSTHHGLEPDTDTVSSTPVHQSPPQTAQLEENQLYNSGKAAAGGSENTRLKGQLIEVDLSELKGNADVADPPMDSEPKNVLGFFFKDEEKAEDEMAKRRAAFLLKQQRKAEETRIRKQQLEAESELKRDEARRKAEEDRIRKEEEKARRELIKQEYLRRKQQALIEEQGLVKPRPRGKSGRSRPKSLHRVESNSLTKGSTTRNTLMVSMLTKTKCSAADSRGADLSCSHRGSTLSLATEADSVISEESQRAESVCSMDSFPVLSRASSRNMERDWDNGSIASSITSVEYNGPKLFKEPSSKSNKPIIINAIAHCCLAGKVNESQKNAVLAELERCESNHLIILFRDGGCQYRAIYSYSPDTEEMVKFTGTGPRAISHKMVDKLYKYSSDRKQFTVIPAKTVSVSIDALTIHNQLWQVKRPVSARRK</sequence>
<dbReference type="GO" id="GO:0036449">
    <property type="term" value="C:microtubule minus-end"/>
    <property type="evidence" value="ECO:0007669"/>
    <property type="project" value="TreeGrafter"/>
</dbReference>
<accession>A0A4Z2BKJ4</accession>
<feature type="compositionally biased region" description="Acidic residues" evidence="8">
    <location>
        <begin position="1587"/>
        <end position="1604"/>
    </location>
</feature>
<dbReference type="Pfam" id="PF25532">
    <property type="entry name" value="CH_CAMSAP2_N"/>
    <property type="match status" value="1"/>
</dbReference>
<dbReference type="Pfam" id="PF11971">
    <property type="entry name" value="CAMSAP_CH"/>
    <property type="match status" value="1"/>
</dbReference>
<evidence type="ECO:0000259" key="10">
    <source>
        <dbReference type="PROSITE" id="PS50021"/>
    </source>
</evidence>
<dbReference type="GO" id="GO:0030507">
    <property type="term" value="F:spectrin binding"/>
    <property type="evidence" value="ECO:0007669"/>
    <property type="project" value="InterPro"/>
</dbReference>
<comment type="subcellular location">
    <subcellularLocation>
        <location evidence="1">Cytoplasm</location>
        <location evidence="1">Cytoskeleton</location>
    </subcellularLocation>
</comment>
<dbReference type="SMART" id="SM00248">
    <property type="entry name" value="ANK"/>
    <property type="match status" value="6"/>
</dbReference>
<evidence type="ECO:0000259" key="11">
    <source>
        <dbReference type="PROSITE" id="PS51508"/>
    </source>
</evidence>
<dbReference type="GO" id="GO:0031122">
    <property type="term" value="P:cytoplasmic microtubule organization"/>
    <property type="evidence" value="ECO:0007669"/>
    <property type="project" value="TreeGrafter"/>
</dbReference>
<dbReference type="FunFam" id="3.10.20.360:FF:000001">
    <property type="entry name" value="Calmodulin-regulated spectrin-associated protein 3 isoform 2"/>
    <property type="match status" value="1"/>
</dbReference>
<feature type="compositionally biased region" description="Polar residues" evidence="8">
    <location>
        <begin position="697"/>
        <end position="713"/>
    </location>
</feature>
<dbReference type="PROSITE" id="PS50088">
    <property type="entry name" value="ANK_REPEAT"/>
    <property type="match status" value="4"/>
</dbReference>
<feature type="region of interest" description="Disordered" evidence="8">
    <location>
        <begin position="1305"/>
        <end position="1339"/>
    </location>
</feature>
<feature type="compositionally biased region" description="Low complexity" evidence="8">
    <location>
        <begin position="780"/>
        <end position="795"/>
    </location>
</feature>
<dbReference type="GO" id="GO:0007026">
    <property type="term" value="P:negative regulation of microtubule depolymerization"/>
    <property type="evidence" value="ECO:0007669"/>
    <property type="project" value="TreeGrafter"/>
</dbReference>
<feature type="compositionally biased region" description="Polar residues" evidence="8">
    <location>
        <begin position="2202"/>
        <end position="2213"/>
    </location>
</feature>
<evidence type="ECO:0000256" key="5">
    <source>
        <dbReference type="ARBA" id="ARBA00023212"/>
    </source>
</evidence>
<protein>
    <recommendedName>
        <fullName evidence="14">Calponin-homology (CH) domain-containing protein</fullName>
    </recommendedName>
</protein>
<dbReference type="Pfam" id="PF00023">
    <property type="entry name" value="Ank"/>
    <property type="match status" value="1"/>
</dbReference>
<dbReference type="PROSITE" id="PS50021">
    <property type="entry name" value="CH"/>
    <property type="match status" value="1"/>
</dbReference>
<feature type="compositionally biased region" description="Low complexity" evidence="8">
    <location>
        <begin position="1659"/>
        <end position="1672"/>
    </location>
</feature>
<dbReference type="InterPro" id="IPR038209">
    <property type="entry name" value="CKK_dom_sf"/>
</dbReference>
<comment type="domain">
    <text evidence="7">The CKK domain binds microtubules.</text>
</comment>
<dbReference type="GO" id="GO:0031175">
    <property type="term" value="P:neuron projection development"/>
    <property type="evidence" value="ECO:0007669"/>
    <property type="project" value="InterPro"/>
</dbReference>
<feature type="region of interest" description="Disordered" evidence="8">
    <location>
        <begin position="750"/>
        <end position="818"/>
    </location>
</feature>
<feature type="region of interest" description="Disordered" evidence="8">
    <location>
        <begin position="124"/>
        <end position="158"/>
    </location>
</feature>
<feature type="compositionally biased region" description="Polar residues" evidence="8">
    <location>
        <begin position="1908"/>
        <end position="1923"/>
    </location>
</feature>
<feature type="region of interest" description="Disordered" evidence="8">
    <location>
        <begin position="2132"/>
        <end position="2151"/>
    </location>
</feature>
<feature type="compositionally biased region" description="Basic residues" evidence="8">
    <location>
        <begin position="2183"/>
        <end position="2197"/>
    </location>
</feature>
<dbReference type="PANTHER" id="PTHR21595">
    <property type="entry name" value="PATRONIN"/>
    <property type="match status" value="1"/>
</dbReference>
<dbReference type="GO" id="GO:0051011">
    <property type="term" value="F:microtubule minus-end binding"/>
    <property type="evidence" value="ECO:0007669"/>
    <property type="project" value="TreeGrafter"/>
</dbReference>
<dbReference type="FunFam" id="1.25.40.20:FF:000005">
    <property type="entry name" value="Neurogenic locus notch 1"/>
    <property type="match status" value="1"/>
</dbReference>
<reference evidence="12 13" key="1">
    <citation type="submission" date="2019-04" db="EMBL/GenBank/DDBJ databases">
        <title>The sequence and de novo assembly of Takifugu bimaculatus genome using PacBio and Hi-C technologies.</title>
        <authorList>
            <person name="Xu P."/>
            <person name="Liu B."/>
            <person name="Zhou Z."/>
        </authorList>
    </citation>
    <scope>NUCLEOTIDE SEQUENCE [LARGE SCALE GENOMIC DNA]</scope>
    <source>
        <strain evidence="12">TB-2018</strain>
        <tissue evidence="12">Muscle</tissue>
    </source>
</reference>
<evidence type="ECO:0000313" key="12">
    <source>
        <dbReference type="EMBL" id="TNM92277.1"/>
    </source>
</evidence>
<feature type="region of interest" description="Disordered" evidence="8">
    <location>
        <begin position="1538"/>
        <end position="1672"/>
    </location>
</feature>
<dbReference type="InterPro" id="IPR011656">
    <property type="entry name" value="Notch_NODP_dom"/>
</dbReference>
<feature type="compositionally biased region" description="Low complexity" evidence="8">
    <location>
        <begin position="1960"/>
        <end position="1971"/>
    </location>
</feature>
<dbReference type="GO" id="GO:0038023">
    <property type="term" value="F:signaling receptor activity"/>
    <property type="evidence" value="ECO:0007669"/>
    <property type="project" value="InterPro"/>
</dbReference>
<dbReference type="SUPFAM" id="SSF50346">
    <property type="entry name" value="PRC-barrel domain"/>
    <property type="match status" value="1"/>
</dbReference>
<dbReference type="Pfam" id="PF12796">
    <property type="entry name" value="Ank_2"/>
    <property type="match status" value="2"/>
</dbReference>
<keyword evidence="9" id="KW-1133">Transmembrane helix</keyword>
<comment type="caution">
    <text evidence="12">The sequence shown here is derived from an EMBL/GenBank/DDBJ whole genome shotgun (WGS) entry which is preliminary data.</text>
</comment>
<dbReference type="SMART" id="SM01051">
    <property type="entry name" value="CAMSAP_CKK"/>
    <property type="match status" value="1"/>
</dbReference>
<feature type="repeat" description="ANK" evidence="6">
    <location>
        <begin position="371"/>
        <end position="403"/>
    </location>
</feature>
<keyword evidence="9" id="KW-0812">Transmembrane</keyword>
<dbReference type="InterPro" id="IPR036872">
    <property type="entry name" value="CH_dom_sf"/>
</dbReference>
<feature type="region of interest" description="Disordered" evidence="8">
    <location>
        <begin position="501"/>
        <end position="532"/>
    </location>
</feature>
<feature type="region of interest" description="Disordered" evidence="8">
    <location>
        <begin position="1837"/>
        <end position="1864"/>
    </location>
</feature>
<feature type="transmembrane region" description="Helical" evidence="9">
    <location>
        <begin position="80"/>
        <end position="101"/>
    </location>
</feature>
<dbReference type="PROSITE" id="PS51508">
    <property type="entry name" value="CKK"/>
    <property type="match status" value="1"/>
</dbReference>
<evidence type="ECO:0000256" key="8">
    <source>
        <dbReference type="SAM" id="MobiDB-lite"/>
    </source>
</evidence>
<dbReference type="Pfam" id="PF17095">
    <property type="entry name" value="CAMSAP_CC1"/>
    <property type="match status" value="1"/>
</dbReference>
<evidence type="ECO:0000256" key="1">
    <source>
        <dbReference type="ARBA" id="ARBA00004245"/>
    </source>
</evidence>
<feature type="compositionally biased region" description="Polar residues" evidence="8">
    <location>
        <begin position="2022"/>
        <end position="2035"/>
    </location>
</feature>
<dbReference type="InterPro" id="IPR032940">
    <property type="entry name" value="CAMSAP"/>
</dbReference>
<feature type="compositionally biased region" description="Polar residues" evidence="8">
    <location>
        <begin position="796"/>
        <end position="812"/>
    </location>
</feature>
<dbReference type="GO" id="GO:0006355">
    <property type="term" value="P:regulation of DNA-templated transcription"/>
    <property type="evidence" value="ECO:0007669"/>
    <property type="project" value="InterPro"/>
</dbReference>
<dbReference type="Pfam" id="PF08683">
    <property type="entry name" value="CAMSAP_CKK"/>
    <property type="match status" value="1"/>
</dbReference>
<dbReference type="SMART" id="SM01334">
    <property type="entry name" value="DUF3454"/>
    <property type="match status" value="1"/>
</dbReference>
<dbReference type="InterPro" id="IPR011033">
    <property type="entry name" value="PRC_barrel-like_sf"/>
</dbReference>
<keyword evidence="5" id="KW-0206">Cytoskeleton</keyword>
<proteinExistence type="inferred from homology"/>
<keyword evidence="2" id="KW-0963">Cytoplasm</keyword>
<feature type="repeat" description="ANK" evidence="6">
    <location>
        <begin position="404"/>
        <end position="436"/>
    </location>
</feature>
<feature type="domain" description="CKK" evidence="11">
    <location>
        <begin position="2301"/>
        <end position="2435"/>
    </location>
</feature>
<evidence type="ECO:0000256" key="6">
    <source>
        <dbReference type="PROSITE-ProRule" id="PRU00023"/>
    </source>
</evidence>
<evidence type="ECO:0000256" key="7">
    <source>
        <dbReference type="PROSITE-ProRule" id="PRU00841"/>
    </source>
</evidence>
<dbReference type="InterPro" id="IPR036770">
    <property type="entry name" value="Ankyrin_rpt-contain_sf"/>
</dbReference>
<dbReference type="Pfam" id="PF07684">
    <property type="entry name" value="NODP"/>
    <property type="match status" value="1"/>
</dbReference>
<dbReference type="InterPro" id="IPR022613">
    <property type="entry name" value="CH_CAMSAP_2"/>
</dbReference>
<dbReference type="GO" id="GO:0007219">
    <property type="term" value="P:Notch signaling pathway"/>
    <property type="evidence" value="ECO:0007669"/>
    <property type="project" value="InterPro"/>
</dbReference>
<dbReference type="Gene3D" id="1.25.40.20">
    <property type="entry name" value="Ankyrin repeat-containing domain"/>
    <property type="match status" value="1"/>
</dbReference>
<feature type="region of interest" description="Disordered" evidence="8">
    <location>
        <begin position="1901"/>
        <end position="2035"/>
    </location>
</feature>
<dbReference type="InterPro" id="IPR002110">
    <property type="entry name" value="Ankyrin_rpt"/>
</dbReference>